<dbReference type="Pfam" id="PF02949">
    <property type="entry name" value="7tm_6"/>
    <property type="match status" value="1"/>
</dbReference>
<sequence>MSQELFKMHSDLDNAKELIFDCFKFMIVLVQGVVLYFQANRVITESEDLGGQIYKCNWIEQPATITRSLLIAMIRTTRILKMECYGIVILSNMLTLKVNKLYTVMSALINQQNDVNGGKHIKL</sequence>
<keyword evidence="6" id="KW-0472">Membrane</keyword>
<keyword evidence="3" id="KW-0812">Transmembrane</keyword>
<dbReference type="RefSeq" id="XP_028135334.1">
    <property type="nucleotide sequence ID" value="XM_028279533.1"/>
</dbReference>
<reference evidence="9" key="1">
    <citation type="submission" date="2025-08" db="UniProtKB">
        <authorList>
            <consortium name="RefSeq"/>
        </authorList>
    </citation>
    <scope>IDENTIFICATION</scope>
    <source>
        <tissue evidence="9">Whole insect</tissue>
    </source>
</reference>
<dbReference type="AlphaFoldDB" id="A0A6P7FH01"/>
<dbReference type="GO" id="GO:0016020">
    <property type="term" value="C:membrane"/>
    <property type="evidence" value="ECO:0007669"/>
    <property type="project" value="UniProtKB-SubCell"/>
</dbReference>
<dbReference type="GO" id="GO:0007165">
    <property type="term" value="P:signal transduction"/>
    <property type="evidence" value="ECO:0007669"/>
    <property type="project" value="UniProtKB-KW"/>
</dbReference>
<evidence type="ECO:0000256" key="6">
    <source>
        <dbReference type="ARBA" id="ARBA00023136"/>
    </source>
</evidence>
<dbReference type="GO" id="GO:0005549">
    <property type="term" value="F:odorant binding"/>
    <property type="evidence" value="ECO:0007669"/>
    <property type="project" value="InterPro"/>
</dbReference>
<evidence type="ECO:0000256" key="4">
    <source>
        <dbReference type="ARBA" id="ARBA00022725"/>
    </source>
</evidence>
<evidence type="ECO:0000256" key="2">
    <source>
        <dbReference type="ARBA" id="ARBA00022606"/>
    </source>
</evidence>
<proteinExistence type="predicted"/>
<protein>
    <submittedName>
        <fullName evidence="9">Uncharacterized protein LOC114330208 isoform X1</fullName>
    </submittedName>
</protein>
<dbReference type="GO" id="GO:0004984">
    <property type="term" value="F:olfactory receptor activity"/>
    <property type="evidence" value="ECO:0007669"/>
    <property type="project" value="InterPro"/>
</dbReference>
<dbReference type="InterPro" id="IPR004117">
    <property type="entry name" value="7tm6_olfct_rcpt"/>
</dbReference>
<evidence type="ECO:0000256" key="7">
    <source>
        <dbReference type="ARBA" id="ARBA00023170"/>
    </source>
</evidence>
<evidence type="ECO:0000256" key="1">
    <source>
        <dbReference type="ARBA" id="ARBA00004141"/>
    </source>
</evidence>
<evidence type="ECO:0000256" key="3">
    <source>
        <dbReference type="ARBA" id="ARBA00022692"/>
    </source>
</evidence>
<evidence type="ECO:0000256" key="5">
    <source>
        <dbReference type="ARBA" id="ARBA00022989"/>
    </source>
</evidence>
<keyword evidence="2" id="KW-0716">Sensory transduction</keyword>
<keyword evidence="5" id="KW-1133">Transmembrane helix</keyword>
<evidence type="ECO:0000313" key="9">
    <source>
        <dbReference type="RefSeq" id="XP_028135334.1"/>
    </source>
</evidence>
<gene>
    <name evidence="9" type="primary">LOC114330208</name>
</gene>
<name>A0A6P7FH01_DIAVI</name>
<evidence type="ECO:0000256" key="8">
    <source>
        <dbReference type="ARBA" id="ARBA00023224"/>
    </source>
</evidence>
<keyword evidence="4" id="KW-0552">Olfaction</keyword>
<keyword evidence="8" id="KW-0807">Transducer</keyword>
<accession>A0A6P7FH01</accession>
<keyword evidence="7" id="KW-0675">Receptor</keyword>
<dbReference type="InParanoid" id="A0A6P7FH01"/>
<comment type="subcellular location">
    <subcellularLocation>
        <location evidence="1">Membrane</location>
        <topology evidence="1">Multi-pass membrane protein</topology>
    </subcellularLocation>
</comment>
<organism evidence="9">
    <name type="scientific">Diabrotica virgifera virgifera</name>
    <name type="common">western corn rootworm</name>
    <dbReference type="NCBI Taxonomy" id="50390"/>
    <lineage>
        <taxon>Eukaryota</taxon>
        <taxon>Metazoa</taxon>
        <taxon>Ecdysozoa</taxon>
        <taxon>Arthropoda</taxon>
        <taxon>Hexapoda</taxon>
        <taxon>Insecta</taxon>
        <taxon>Pterygota</taxon>
        <taxon>Neoptera</taxon>
        <taxon>Endopterygota</taxon>
        <taxon>Coleoptera</taxon>
        <taxon>Polyphaga</taxon>
        <taxon>Cucujiformia</taxon>
        <taxon>Chrysomeloidea</taxon>
        <taxon>Chrysomelidae</taxon>
        <taxon>Galerucinae</taxon>
        <taxon>Diabroticina</taxon>
        <taxon>Diabroticites</taxon>
        <taxon>Diabrotica</taxon>
    </lineage>
</organism>